<evidence type="ECO:0000256" key="1">
    <source>
        <dbReference type="SAM" id="Phobius"/>
    </source>
</evidence>
<organism evidence="2 3">
    <name type="scientific">Tianweitania aestuarii</name>
    <dbReference type="NCBI Taxonomy" id="2814886"/>
    <lineage>
        <taxon>Bacteria</taxon>
        <taxon>Pseudomonadati</taxon>
        <taxon>Pseudomonadota</taxon>
        <taxon>Alphaproteobacteria</taxon>
        <taxon>Hyphomicrobiales</taxon>
        <taxon>Phyllobacteriaceae</taxon>
        <taxon>Tianweitania</taxon>
    </lineage>
</organism>
<dbReference type="RefSeq" id="WP_213984077.1">
    <property type="nucleotide sequence ID" value="NZ_JAFMNX010000001.1"/>
</dbReference>
<keyword evidence="1" id="KW-0812">Transmembrane</keyword>
<dbReference type="Proteomes" id="UP001297272">
    <property type="component" value="Unassembled WGS sequence"/>
</dbReference>
<keyword evidence="3" id="KW-1185">Reference proteome</keyword>
<keyword evidence="1" id="KW-0472">Membrane</keyword>
<dbReference type="InterPro" id="IPR025187">
    <property type="entry name" value="DUF4112"/>
</dbReference>
<comment type="caution">
    <text evidence="2">The sequence shown here is derived from an EMBL/GenBank/DDBJ whole genome shotgun (WGS) entry which is preliminary data.</text>
</comment>
<reference evidence="2 3" key="1">
    <citation type="submission" date="2021-03" db="EMBL/GenBank/DDBJ databases">
        <title>Tianweitania aestuarii sp. nov., isolated from a tidal flat.</title>
        <authorList>
            <person name="Park S."/>
            <person name="Yoon J.-H."/>
        </authorList>
    </citation>
    <scope>NUCLEOTIDE SEQUENCE [LARGE SCALE GENOMIC DNA]</scope>
    <source>
        <strain evidence="2 3">BSSL-BM11</strain>
    </source>
</reference>
<proteinExistence type="predicted"/>
<dbReference type="PANTHER" id="PTHR35519:SF2">
    <property type="entry name" value="PH DOMAIN PROTEIN"/>
    <property type="match status" value="1"/>
</dbReference>
<gene>
    <name evidence="2" type="ORF">JYU29_07705</name>
</gene>
<accession>A0ABS5RU44</accession>
<protein>
    <submittedName>
        <fullName evidence="2">DUF4112 domain-containing protein</fullName>
    </submittedName>
</protein>
<dbReference type="Pfam" id="PF13430">
    <property type="entry name" value="DUF4112"/>
    <property type="match status" value="1"/>
</dbReference>
<dbReference type="PANTHER" id="PTHR35519">
    <property type="entry name" value="MEMBRANE PROTEINS"/>
    <property type="match status" value="1"/>
</dbReference>
<evidence type="ECO:0000313" key="3">
    <source>
        <dbReference type="Proteomes" id="UP001297272"/>
    </source>
</evidence>
<feature type="transmembrane region" description="Helical" evidence="1">
    <location>
        <begin position="98"/>
        <end position="117"/>
    </location>
</feature>
<evidence type="ECO:0000313" key="2">
    <source>
        <dbReference type="EMBL" id="MBS9720568.1"/>
    </source>
</evidence>
<name>A0ABS5RU44_9HYPH</name>
<sequence>MPTIQDMMFGQKGFFTKQEPSAESDAAAIARLDRLSIILDSAIRVPIIGTRIGLDPILNFVPVAGVVVAKSLTAYIIWEAHRLGVPKRVLGRMLANLGIDFGISIVPLAGWVGDAFFRANLRNVALLKAHLHERSGTHRVKETAAHHASTPIIDGEWVRNAR</sequence>
<feature type="transmembrane region" description="Helical" evidence="1">
    <location>
        <begin position="57"/>
        <end position="78"/>
    </location>
</feature>
<dbReference type="EMBL" id="JAFMNX010000001">
    <property type="protein sequence ID" value="MBS9720568.1"/>
    <property type="molecule type" value="Genomic_DNA"/>
</dbReference>
<keyword evidence="1" id="KW-1133">Transmembrane helix</keyword>